<comment type="caution">
    <text evidence="6">The sequence shown here is derived from an EMBL/GenBank/DDBJ whole genome shotgun (WGS) entry which is preliminary data.</text>
</comment>
<dbReference type="AlphaFoldDB" id="A0A9D5CWV1"/>
<dbReference type="GO" id="GO:0016020">
    <property type="term" value="C:membrane"/>
    <property type="evidence" value="ECO:0007669"/>
    <property type="project" value="TreeGrafter"/>
</dbReference>
<keyword evidence="2" id="KW-0863">Zinc-finger</keyword>
<dbReference type="InterPro" id="IPR022143">
    <property type="entry name" value="DUF3675"/>
</dbReference>
<evidence type="ECO:0000256" key="4">
    <source>
        <dbReference type="SAM" id="Phobius"/>
    </source>
</evidence>
<keyword evidence="4" id="KW-0812">Transmembrane</keyword>
<feature type="domain" description="RING-CH-type" evidence="5">
    <location>
        <begin position="17"/>
        <end position="79"/>
    </location>
</feature>
<organism evidence="6 7">
    <name type="scientific">Dioscorea zingiberensis</name>
    <dbReference type="NCBI Taxonomy" id="325984"/>
    <lineage>
        <taxon>Eukaryota</taxon>
        <taxon>Viridiplantae</taxon>
        <taxon>Streptophyta</taxon>
        <taxon>Embryophyta</taxon>
        <taxon>Tracheophyta</taxon>
        <taxon>Spermatophyta</taxon>
        <taxon>Magnoliopsida</taxon>
        <taxon>Liliopsida</taxon>
        <taxon>Dioscoreales</taxon>
        <taxon>Dioscoreaceae</taxon>
        <taxon>Dioscorea</taxon>
    </lineage>
</organism>
<keyword evidence="7" id="KW-1185">Reference proteome</keyword>
<sequence>MEVIEREELMASSCESTSGGVLCICRICHEEEEERETRMESPCACSGTLKFAHRGCIQRWCEEKGSTVCEICLQKFEPGYSAPPKKALVDVPVTIRGSLEVQRLNYEARPEDEEDYYFNPGWPAAADRSFSYCRTIALMVTVLLLYKHLLLVLSAGDDHYALTLLTVFALRAVGIVLPFYLIMRMISAVQHWQWQQHLQEQQQMNGTYDFAVHEPQHHIININS</sequence>
<dbReference type="GO" id="GO:0008270">
    <property type="term" value="F:zinc ion binding"/>
    <property type="evidence" value="ECO:0007669"/>
    <property type="project" value="UniProtKB-KW"/>
</dbReference>
<evidence type="ECO:0000256" key="1">
    <source>
        <dbReference type="ARBA" id="ARBA00022723"/>
    </source>
</evidence>
<dbReference type="Proteomes" id="UP001085076">
    <property type="component" value="Miscellaneous, Linkage group lg03"/>
</dbReference>
<dbReference type="PROSITE" id="PS51292">
    <property type="entry name" value="ZF_RING_CH"/>
    <property type="match status" value="1"/>
</dbReference>
<reference evidence="6" key="1">
    <citation type="submission" date="2021-03" db="EMBL/GenBank/DDBJ databases">
        <authorList>
            <person name="Li Z."/>
            <person name="Yang C."/>
        </authorList>
    </citation>
    <scope>NUCLEOTIDE SEQUENCE</scope>
    <source>
        <strain evidence="6">Dzin_1.0</strain>
        <tissue evidence="6">Leaf</tissue>
    </source>
</reference>
<name>A0A9D5CWV1_9LILI</name>
<dbReference type="Gene3D" id="3.30.40.10">
    <property type="entry name" value="Zinc/RING finger domain, C3HC4 (zinc finger)"/>
    <property type="match status" value="1"/>
</dbReference>
<evidence type="ECO:0000256" key="2">
    <source>
        <dbReference type="ARBA" id="ARBA00022771"/>
    </source>
</evidence>
<keyword evidence="4" id="KW-0472">Membrane</keyword>
<feature type="transmembrane region" description="Helical" evidence="4">
    <location>
        <begin position="160"/>
        <end position="182"/>
    </location>
</feature>
<evidence type="ECO:0000313" key="7">
    <source>
        <dbReference type="Proteomes" id="UP001085076"/>
    </source>
</evidence>
<dbReference type="CDD" id="cd16495">
    <property type="entry name" value="RING_CH-C4HC3_MARCH"/>
    <property type="match status" value="1"/>
</dbReference>
<dbReference type="GO" id="GO:0004842">
    <property type="term" value="F:ubiquitin-protein transferase activity"/>
    <property type="evidence" value="ECO:0007669"/>
    <property type="project" value="TreeGrafter"/>
</dbReference>
<dbReference type="PANTHER" id="PTHR23012">
    <property type="entry name" value="RING/FYVE/PHD ZINC FINGER DOMAIN-CONTAINING"/>
    <property type="match status" value="1"/>
</dbReference>
<gene>
    <name evidence="6" type="ORF">J5N97_015342</name>
</gene>
<keyword evidence="4" id="KW-1133">Transmembrane helix</keyword>
<dbReference type="EMBL" id="JAGGNH010000003">
    <property type="protein sequence ID" value="KAJ0979868.1"/>
    <property type="molecule type" value="Genomic_DNA"/>
</dbReference>
<dbReference type="PANTHER" id="PTHR23012:SF180">
    <property type="entry name" value="RING_FYVE_PHD ZINC FINGER SUPERFAMILY PROTEIN"/>
    <property type="match status" value="1"/>
</dbReference>
<evidence type="ECO:0000259" key="5">
    <source>
        <dbReference type="PROSITE" id="PS51292"/>
    </source>
</evidence>
<accession>A0A9D5CWV1</accession>
<dbReference type="InterPro" id="IPR013083">
    <property type="entry name" value="Znf_RING/FYVE/PHD"/>
</dbReference>
<proteinExistence type="predicted"/>
<dbReference type="InterPro" id="IPR033275">
    <property type="entry name" value="MARCH-like"/>
</dbReference>
<dbReference type="FunFam" id="3.30.40.10:FF:000318">
    <property type="entry name" value="E3 ubiquitin-protein ligase MARCH4"/>
    <property type="match status" value="1"/>
</dbReference>
<dbReference type="InterPro" id="IPR011016">
    <property type="entry name" value="Znf_RING-CH"/>
</dbReference>
<feature type="transmembrane region" description="Helical" evidence="4">
    <location>
        <begin position="136"/>
        <end position="154"/>
    </location>
</feature>
<protein>
    <recommendedName>
        <fullName evidence="5">RING-CH-type domain-containing protein</fullName>
    </recommendedName>
</protein>
<evidence type="ECO:0000313" key="6">
    <source>
        <dbReference type="EMBL" id="KAJ0979868.1"/>
    </source>
</evidence>
<evidence type="ECO:0000256" key="3">
    <source>
        <dbReference type="ARBA" id="ARBA00022833"/>
    </source>
</evidence>
<dbReference type="SUPFAM" id="SSF57850">
    <property type="entry name" value="RING/U-box"/>
    <property type="match status" value="1"/>
</dbReference>
<reference evidence="6" key="2">
    <citation type="journal article" date="2022" name="Hortic Res">
        <title>The genome of Dioscorea zingiberensis sheds light on the biosynthesis, origin and evolution of the medicinally important diosgenin saponins.</title>
        <authorList>
            <person name="Li Y."/>
            <person name="Tan C."/>
            <person name="Li Z."/>
            <person name="Guo J."/>
            <person name="Li S."/>
            <person name="Chen X."/>
            <person name="Wang C."/>
            <person name="Dai X."/>
            <person name="Yang H."/>
            <person name="Song W."/>
            <person name="Hou L."/>
            <person name="Xu J."/>
            <person name="Tong Z."/>
            <person name="Xu A."/>
            <person name="Yuan X."/>
            <person name="Wang W."/>
            <person name="Yang Q."/>
            <person name="Chen L."/>
            <person name="Sun Z."/>
            <person name="Wang K."/>
            <person name="Pan B."/>
            <person name="Chen J."/>
            <person name="Bao Y."/>
            <person name="Liu F."/>
            <person name="Qi X."/>
            <person name="Gang D.R."/>
            <person name="Wen J."/>
            <person name="Li J."/>
        </authorList>
    </citation>
    <scope>NUCLEOTIDE SEQUENCE</scope>
    <source>
        <strain evidence="6">Dzin_1.0</strain>
    </source>
</reference>
<dbReference type="Pfam" id="PF12906">
    <property type="entry name" value="RINGv"/>
    <property type="match status" value="1"/>
</dbReference>
<dbReference type="SMART" id="SM00744">
    <property type="entry name" value="RINGv"/>
    <property type="match status" value="1"/>
</dbReference>
<dbReference type="GO" id="GO:0016567">
    <property type="term" value="P:protein ubiquitination"/>
    <property type="evidence" value="ECO:0007669"/>
    <property type="project" value="TreeGrafter"/>
</dbReference>
<dbReference type="OrthoDB" id="264354at2759"/>
<keyword evidence="1" id="KW-0479">Metal-binding</keyword>
<keyword evidence="3" id="KW-0862">Zinc</keyword>
<dbReference type="Pfam" id="PF12428">
    <property type="entry name" value="DUF3675"/>
    <property type="match status" value="1"/>
</dbReference>